<dbReference type="EMBL" id="KZ678590">
    <property type="protein sequence ID" value="PSR78826.1"/>
    <property type="molecule type" value="Genomic_DNA"/>
</dbReference>
<dbReference type="InParanoid" id="A0A2T2ZX75"/>
<keyword evidence="2" id="KW-0472">Membrane</keyword>
<evidence type="ECO:0000313" key="4">
    <source>
        <dbReference type="Proteomes" id="UP000241462"/>
    </source>
</evidence>
<keyword evidence="4" id="KW-1185">Reference proteome</keyword>
<evidence type="ECO:0000313" key="3">
    <source>
        <dbReference type="EMBL" id="PSR78826.1"/>
    </source>
</evidence>
<keyword evidence="2" id="KW-1133">Transmembrane helix</keyword>
<proteinExistence type="predicted"/>
<feature type="region of interest" description="Disordered" evidence="1">
    <location>
        <begin position="105"/>
        <end position="125"/>
    </location>
</feature>
<dbReference type="Proteomes" id="UP000241462">
    <property type="component" value="Unassembled WGS sequence"/>
</dbReference>
<protein>
    <recommendedName>
        <fullName evidence="5">Transmembrane protein</fullName>
    </recommendedName>
</protein>
<name>A0A2T2ZX75_9PEZI</name>
<evidence type="ECO:0008006" key="5">
    <source>
        <dbReference type="Google" id="ProtNLM"/>
    </source>
</evidence>
<accession>A0A2T2ZX75</accession>
<feature type="transmembrane region" description="Helical" evidence="2">
    <location>
        <begin position="152"/>
        <end position="171"/>
    </location>
</feature>
<evidence type="ECO:0000256" key="1">
    <source>
        <dbReference type="SAM" id="MobiDB-lite"/>
    </source>
</evidence>
<dbReference type="AlphaFoldDB" id="A0A2T2ZX75"/>
<keyword evidence="2" id="KW-0812">Transmembrane</keyword>
<feature type="transmembrane region" description="Helical" evidence="2">
    <location>
        <begin position="49"/>
        <end position="68"/>
    </location>
</feature>
<sequence length="184" mass="21361">MKYGEMTQRSRKGEGRKERVRKKRGKESSERKEEYQECFARRCFSLPNVHAAALPFLASVYLFGLIRISSSYQATRLTIQTHSTTTEKRKKKGWCTQHRQNESKLRMEKKCTHSHKRNGAPNPMPKEGRLPKRAFLISISVFDTASVIQSRYAVLCFLSFFSPLSLLITYLPPVITRWNAVNRC</sequence>
<gene>
    <name evidence="3" type="ORF">BD289DRAFT_111499</name>
</gene>
<reference evidence="3 4" key="1">
    <citation type="journal article" date="2018" name="Mycol. Prog.">
        <title>Coniella lustricola, a new species from submerged detritus.</title>
        <authorList>
            <person name="Raudabaugh D.B."/>
            <person name="Iturriaga T."/>
            <person name="Carver A."/>
            <person name="Mondo S."/>
            <person name="Pangilinan J."/>
            <person name="Lipzen A."/>
            <person name="He G."/>
            <person name="Amirebrahimi M."/>
            <person name="Grigoriev I.V."/>
            <person name="Miller A.N."/>
        </authorList>
    </citation>
    <scope>NUCLEOTIDE SEQUENCE [LARGE SCALE GENOMIC DNA]</scope>
    <source>
        <strain evidence="3 4">B22-T-1</strain>
    </source>
</reference>
<feature type="region of interest" description="Disordered" evidence="1">
    <location>
        <begin position="1"/>
        <end position="31"/>
    </location>
</feature>
<organism evidence="3 4">
    <name type="scientific">Coniella lustricola</name>
    <dbReference type="NCBI Taxonomy" id="2025994"/>
    <lineage>
        <taxon>Eukaryota</taxon>
        <taxon>Fungi</taxon>
        <taxon>Dikarya</taxon>
        <taxon>Ascomycota</taxon>
        <taxon>Pezizomycotina</taxon>
        <taxon>Sordariomycetes</taxon>
        <taxon>Sordariomycetidae</taxon>
        <taxon>Diaporthales</taxon>
        <taxon>Schizoparmaceae</taxon>
        <taxon>Coniella</taxon>
    </lineage>
</organism>
<evidence type="ECO:0000256" key="2">
    <source>
        <dbReference type="SAM" id="Phobius"/>
    </source>
</evidence>